<dbReference type="GO" id="GO:0008270">
    <property type="term" value="F:zinc ion binding"/>
    <property type="evidence" value="ECO:0007669"/>
    <property type="project" value="InterPro"/>
</dbReference>
<dbReference type="Proteomes" id="UP000799444">
    <property type="component" value="Unassembled WGS sequence"/>
</dbReference>
<evidence type="ECO:0000313" key="4">
    <source>
        <dbReference type="EMBL" id="KAF2740494.1"/>
    </source>
</evidence>
<dbReference type="InterPro" id="IPR036864">
    <property type="entry name" value="Zn2-C6_fun-type_DNA-bd_sf"/>
</dbReference>
<sequence length="544" mass="61625">MPNVGRPSGGCKPCRDRKVKCDQERPSCTQCIRTRRQCHGYRDPISMMFRNENDVVVRKAEMKYKELAKAKTPKALFSQDSSSSSSSSSEETPSPESSMWTLVPPLEDQAIGFFFANYVMTPKLVPRGELDFLHELLGKPWTEKILQTSVAAAGLAGLANSTQSPRIMKKAQEMYVSALSMTNKAIRSPELAKKDSTLISVIMLGMYENSMFKDKDSIDFWVKHIEGACALISMRGEQLLHHSVGLRLFQQFYNNIVLAAFTKRSRIPQGMSELWEAGSRIYSYNVHGRQWTTGLVIFAQMAAELSSDHSDDPVGKVRSAIAIDKEFNSLMPPDVWKFDTVRLKKPSAHVFQNLYHIYTDPWITFMLNNLRGSQYYLHHVVCEELEKGSQASPPLFSEKEIRLQMARSTQAMEQIAKDMCASIPQITGQVPFPENISAGVVKFPVNFSKSNPQPPGTFLKAFRPTGLHHAIWPLYTASRFDRSSYDMREWAIGRLYWLGIRLGHRQAIVLADDLKEIQLRKRETKTRLVEIPLHLGLNVAPQSN</sequence>
<feature type="compositionally biased region" description="Low complexity" evidence="2">
    <location>
        <begin position="81"/>
        <end position="98"/>
    </location>
</feature>
<proteinExistence type="predicted"/>
<dbReference type="PROSITE" id="PS00463">
    <property type="entry name" value="ZN2_CY6_FUNGAL_1"/>
    <property type="match status" value="1"/>
</dbReference>
<dbReference type="InterPro" id="IPR021858">
    <property type="entry name" value="Fun_TF"/>
</dbReference>
<feature type="domain" description="Zn(2)-C6 fungal-type" evidence="3">
    <location>
        <begin position="10"/>
        <end position="38"/>
    </location>
</feature>
<dbReference type="Gene3D" id="4.10.240.10">
    <property type="entry name" value="Zn(2)-C6 fungal-type DNA-binding domain"/>
    <property type="match status" value="1"/>
</dbReference>
<dbReference type="PROSITE" id="PS50048">
    <property type="entry name" value="ZN2_CY6_FUNGAL_2"/>
    <property type="match status" value="1"/>
</dbReference>
<reference evidence="4" key="1">
    <citation type="journal article" date="2020" name="Stud. Mycol.">
        <title>101 Dothideomycetes genomes: a test case for predicting lifestyles and emergence of pathogens.</title>
        <authorList>
            <person name="Haridas S."/>
            <person name="Albert R."/>
            <person name="Binder M."/>
            <person name="Bloem J."/>
            <person name="Labutti K."/>
            <person name="Salamov A."/>
            <person name="Andreopoulos B."/>
            <person name="Baker S."/>
            <person name="Barry K."/>
            <person name="Bills G."/>
            <person name="Bluhm B."/>
            <person name="Cannon C."/>
            <person name="Castanera R."/>
            <person name="Culley D."/>
            <person name="Daum C."/>
            <person name="Ezra D."/>
            <person name="Gonzalez J."/>
            <person name="Henrissat B."/>
            <person name="Kuo A."/>
            <person name="Liang C."/>
            <person name="Lipzen A."/>
            <person name="Lutzoni F."/>
            <person name="Magnuson J."/>
            <person name="Mondo S."/>
            <person name="Nolan M."/>
            <person name="Ohm R."/>
            <person name="Pangilinan J."/>
            <person name="Park H.-J."/>
            <person name="Ramirez L."/>
            <person name="Alfaro M."/>
            <person name="Sun H."/>
            <person name="Tritt A."/>
            <person name="Yoshinaga Y."/>
            <person name="Zwiers L.-H."/>
            <person name="Turgeon B."/>
            <person name="Goodwin S."/>
            <person name="Spatafora J."/>
            <person name="Crous P."/>
            <person name="Grigoriev I."/>
        </authorList>
    </citation>
    <scope>NUCLEOTIDE SEQUENCE</scope>
    <source>
        <strain evidence="4">CBS 125425</strain>
    </source>
</reference>
<dbReference type="PANTHER" id="PTHR38791">
    <property type="entry name" value="ZN(II)2CYS6 TRANSCRIPTION FACTOR (EUROFUNG)-RELATED-RELATED"/>
    <property type="match status" value="1"/>
</dbReference>
<dbReference type="PANTHER" id="PTHR38791:SF5">
    <property type="entry name" value="TRANSCRIPTION FACTOR DBAG-RELATED"/>
    <property type="match status" value="1"/>
</dbReference>
<dbReference type="SUPFAM" id="SSF57701">
    <property type="entry name" value="Zn2/Cys6 DNA-binding domain"/>
    <property type="match status" value="1"/>
</dbReference>
<dbReference type="CDD" id="cd00067">
    <property type="entry name" value="GAL4"/>
    <property type="match status" value="1"/>
</dbReference>
<keyword evidence="5" id="KW-1185">Reference proteome</keyword>
<comment type="caution">
    <text evidence="4">The sequence shown here is derived from an EMBL/GenBank/DDBJ whole genome shotgun (WGS) entry which is preliminary data.</text>
</comment>
<dbReference type="OrthoDB" id="5429770at2759"/>
<dbReference type="InterPro" id="IPR001138">
    <property type="entry name" value="Zn2Cys6_DnaBD"/>
</dbReference>
<dbReference type="GO" id="GO:0000981">
    <property type="term" value="F:DNA-binding transcription factor activity, RNA polymerase II-specific"/>
    <property type="evidence" value="ECO:0007669"/>
    <property type="project" value="InterPro"/>
</dbReference>
<dbReference type="Pfam" id="PF11951">
    <property type="entry name" value="Fungal_trans_2"/>
    <property type="match status" value="1"/>
</dbReference>
<keyword evidence="1" id="KW-0539">Nucleus</keyword>
<dbReference type="InterPro" id="IPR053175">
    <property type="entry name" value="DHMBA_Reg_Transcription_Factor"/>
</dbReference>
<dbReference type="EMBL" id="ML996100">
    <property type="protein sequence ID" value="KAF2740494.1"/>
    <property type="molecule type" value="Genomic_DNA"/>
</dbReference>
<protein>
    <recommendedName>
        <fullName evidence="3">Zn(2)-C6 fungal-type domain-containing protein</fullName>
    </recommendedName>
</protein>
<accession>A0A9P4RC02</accession>
<feature type="region of interest" description="Disordered" evidence="2">
    <location>
        <begin position="75"/>
        <end position="101"/>
    </location>
</feature>
<dbReference type="AlphaFoldDB" id="A0A9P4RC02"/>
<organism evidence="4 5">
    <name type="scientific">Polyplosphaeria fusca</name>
    <dbReference type="NCBI Taxonomy" id="682080"/>
    <lineage>
        <taxon>Eukaryota</taxon>
        <taxon>Fungi</taxon>
        <taxon>Dikarya</taxon>
        <taxon>Ascomycota</taxon>
        <taxon>Pezizomycotina</taxon>
        <taxon>Dothideomycetes</taxon>
        <taxon>Pleosporomycetidae</taxon>
        <taxon>Pleosporales</taxon>
        <taxon>Tetraplosphaeriaceae</taxon>
        <taxon>Polyplosphaeria</taxon>
    </lineage>
</organism>
<evidence type="ECO:0000256" key="2">
    <source>
        <dbReference type="SAM" id="MobiDB-lite"/>
    </source>
</evidence>
<evidence type="ECO:0000313" key="5">
    <source>
        <dbReference type="Proteomes" id="UP000799444"/>
    </source>
</evidence>
<gene>
    <name evidence="4" type="ORF">EJ04DRAFT_455658</name>
</gene>
<name>A0A9P4RC02_9PLEO</name>
<dbReference type="SMART" id="SM00066">
    <property type="entry name" value="GAL4"/>
    <property type="match status" value="1"/>
</dbReference>
<evidence type="ECO:0000256" key="1">
    <source>
        <dbReference type="ARBA" id="ARBA00023242"/>
    </source>
</evidence>
<dbReference type="Pfam" id="PF00172">
    <property type="entry name" value="Zn_clus"/>
    <property type="match status" value="1"/>
</dbReference>
<evidence type="ECO:0000259" key="3">
    <source>
        <dbReference type="PROSITE" id="PS50048"/>
    </source>
</evidence>